<reference evidence="2 3" key="1">
    <citation type="submission" date="2012-10" db="EMBL/GenBank/DDBJ databases">
        <title>Genome sequencing of Tanticharoenia sakaeratensis NBRC 103193.</title>
        <authorList>
            <person name="Azuma Y."/>
            <person name="Hadano H."/>
            <person name="Hirakawa H."/>
            <person name="Matsushita K."/>
        </authorList>
    </citation>
    <scope>NUCLEOTIDE SEQUENCE [LARGE SCALE GENOMIC DNA]</scope>
    <source>
        <strain evidence="2 3">NBRC 103193</strain>
    </source>
</reference>
<evidence type="ECO:0000313" key="2">
    <source>
        <dbReference type="EMBL" id="GAN53728.1"/>
    </source>
</evidence>
<organism evidence="2 3">
    <name type="scientific">Tanticharoenia sakaeratensis NBRC 103193</name>
    <dbReference type="NCBI Taxonomy" id="1231623"/>
    <lineage>
        <taxon>Bacteria</taxon>
        <taxon>Pseudomonadati</taxon>
        <taxon>Pseudomonadota</taxon>
        <taxon>Alphaproteobacteria</taxon>
        <taxon>Acetobacterales</taxon>
        <taxon>Acetobacteraceae</taxon>
        <taxon>Tanticharoenia</taxon>
    </lineage>
</organism>
<evidence type="ECO:0000313" key="3">
    <source>
        <dbReference type="Proteomes" id="UP000032679"/>
    </source>
</evidence>
<feature type="chain" id="PRO_5002307910" evidence="1">
    <location>
        <begin position="25"/>
        <end position="64"/>
    </location>
</feature>
<evidence type="ECO:0000256" key="1">
    <source>
        <dbReference type="SAM" id="SignalP"/>
    </source>
</evidence>
<dbReference type="EMBL" id="BALE01000010">
    <property type="protein sequence ID" value="GAN53728.1"/>
    <property type="molecule type" value="Genomic_DNA"/>
</dbReference>
<keyword evidence="3" id="KW-1185">Reference proteome</keyword>
<dbReference type="RefSeq" id="WP_048847888.1">
    <property type="nucleotide sequence ID" value="NZ_BALE01000010.1"/>
</dbReference>
<dbReference type="Proteomes" id="UP000032679">
    <property type="component" value="Unassembled WGS sequence"/>
</dbReference>
<dbReference type="OrthoDB" id="7281717at2"/>
<accession>A0A0D6MKC5</accession>
<gene>
    <name evidence="2" type="ORF">Tasa_010_275</name>
</gene>
<protein>
    <submittedName>
        <fullName evidence="2">Uncharacterized protein</fullName>
    </submittedName>
</protein>
<feature type="signal peptide" evidence="1">
    <location>
        <begin position="1"/>
        <end position="24"/>
    </location>
</feature>
<proteinExistence type="predicted"/>
<dbReference type="AlphaFoldDB" id="A0A0D6MKC5"/>
<sequence>MIRKLALVFASAAIMASTSLAAHAAPCRDAKGKFTKCETVKKPTKCRDAKGKFTKCSTAGANPA</sequence>
<keyword evidence="1" id="KW-0732">Signal</keyword>
<comment type="caution">
    <text evidence="2">The sequence shown here is derived from an EMBL/GenBank/DDBJ whole genome shotgun (WGS) entry which is preliminary data.</text>
</comment>
<name>A0A0D6MKC5_9PROT</name>